<evidence type="ECO:0000256" key="3">
    <source>
        <dbReference type="ARBA" id="ARBA00022679"/>
    </source>
</evidence>
<dbReference type="EMBL" id="JADJOT010000011">
    <property type="protein sequence ID" value="MBK7955782.1"/>
    <property type="molecule type" value="Genomic_DNA"/>
</dbReference>
<dbReference type="GO" id="GO:0015667">
    <property type="term" value="F:site-specific DNA-methyltransferase (cytosine-N4-specific) activity"/>
    <property type="evidence" value="ECO:0007669"/>
    <property type="project" value="UniProtKB-EC"/>
</dbReference>
<dbReference type="GO" id="GO:0032259">
    <property type="term" value="P:methylation"/>
    <property type="evidence" value="ECO:0007669"/>
    <property type="project" value="UniProtKB-KW"/>
</dbReference>
<name>A0A935W531_9PROT</name>
<dbReference type="InterPro" id="IPR029063">
    <property type="entry name" value="SAM-dependent_MTases_sf"/>
</dbReference>
<dbReference type="InterPro" id="IPR017985">
    <property type="entry name" value="MeTrfase_CN4_CS"/>
</dbReference>
<dbReference type="CDD" id="cd02440">
    <property type="entry name" value="AdoMet_MTases"/>
    <property type="match status" value="1"/>
</dbReference>
<comment type="catalytic activity">
    <reaction evidence="7">
        <text>a 2'-deoxycytidine in DNA + S-adenosyl-L-methionine = an N(4)-methyl-2'-deoxycytidine in DNA + S-adenosyl-L-homocysteine + H(+)</text>
        <dbReference type="Rhea" id="RHEA:16857"/>
        <dbReference type="Rhea" id="RHEA-COMP:11369"/>
        <dbReference type="Rhea" id="RHEA-COMP:13674"/>
        <dbReference type="ChEBI" id="CHEBI:15378"/>
        <dbReference type="ChEBI" id="CHEBI:57856"/>
        <dbReference type="ChEBI" id="CHEBI:59789"/>
        <dbReference type="ChEBI" id="CHEBI:85452"/>
        <dbReference type="ChEBI" id="CHEBI:137933"/>
        <dbReference type="EC" id="2.1.1.113"/>
    </reaction>
</comment>
<keyword evidence="2" id="KW-0489">Methyltransferase</keyword>
<evidence type="ECO:0000256" key="4">
    <source>
        <dbReference type="ARBA" id="ARBA00022691"/>
    </source>
</evidence>
<keyword evidence="6" id="KW-0238">DNA-binding</keyword>
<dbReference type="Proteomes" id="UP000706151">
    <property type="component" value="Unassembled WGS sequence"/>
</dbReference>
<dbReference type="SUPFAM" id="SSF53335">
    <property type="entry name" value="S-adenosyl-L-methionine-dependent methyltransferases"/>
    <property type="match status" value="1"/>
</dbReference>
<evidence type="ECO:0000256" key="8">
    <source>
        <dbReference type="RuleBase" id="RU362026"/>
    </source>
</evidence>
<evidence type="ECO:0000313" key="10">
    <source>
        <dbReference type="EMBL" id="MBK7955782.1"/>
    </source>
</evidence>
<keyword evidence="3" id="KW-0808">Transferase</keyword>
<dbReference type="Pfam" id="PF01555">
    <property type="entry name" value="N6_N4_Mtase"/>
    <property type="match status" value="1"/>
</dbReference>
<evidence type="ECO:0000256" key="7">
    <source>
        <dbReference type="ARBA" id="ARBA00049120"/>
    </source>
</evidence>
<evidence type="ECO:0000259" key="9">
    <source>
        <dbReference type="Pfam" id="PF01555"/>
    </source>
</evidence>
<comment type="similarity">
    <text evidence="1">Belongs to the N(4)/N(6)-methyltransferase family. N(4) subfamily.</text>
</comment>
<dbReference type="Gene3D" id="3.40.50.150">
    <property type="entry name" value="Vaccinia Virus protein VP39"/>
    <property type="match status" value="1"/>
</dbReference>
<protein>
    <recommendedName>
        <fullName evidence="8">Methyltransferase</fullName>
        <ecNumber evidence="8">2.1.1.-</ecNumber>
    </recommendedName>
</protein>
<reference evidence="10 11" key="1">
    <citation type="submission" date="2020-10" db="EMBL/GenBank/DDBJ databases">
        <title>Connecting structure to function with the recovery of over 1000 high-quality activated sludge metagenome-assembled genomes encoding full-length rRNA genes using long-read sequencing.</title>
        <authorList>
            <person name="Singleton C.M."/>
            <person name="Petriglieri F."/>
            <person name="Kristensen J.M."/>
            <person name="Kirkegaard R.H."/>
            <person name="Michaelsen T.Y."/>
            <person name="Andersen M.H."/>
            <person name="Karst S.M."/>
            <person name="Dueholm M.S."/>
            <person name="Nielsen P.H."/>
            <person name="Albertsen M."/>
        </authorList>
    </citation>
    <scope>NUCLEOTIDE SEQUENCE [LARGE SCALE GENOMIC DNA]</scope>
    <source>
        <strain evidence="10">Fred_18-Q3-R57-64_BAT3C.720</strain>
    </source>
</reference>
<feature type="domain" description="DNA methylase N-4/N-6" evidence="9">
    <location>
        <begin position="40"/>
        <end position="275"/>
    </location>
</feature>
<dbReference type="PROSITE" id="PS00093">
    <property type="entry name" value="N4_MTASE"/>
    <property type="match status" value="1"/>
</dbReference>
<sequence>MLRVNSLMRNLPWPAPYDQTRHVLHRGDARSLSWIHDESVHLVMTSPPYWTLKEYEHSHEQLGDVQDYEAFLGELDKVWSECARVLAPGGRICCVVGDVCVPRKRAGRHLVMPLHADIQVRSRQFGLDCLTPIIWQKIANGVTEAKGNGAGFYGKPYQPGAIIKNDVEYILFLRKGGNYRSPNELQRVLSMLTKEEMQSWMRSTWSDIKGESTRRGHPAPYPVALAERLIRMFSFAGDIVLDPFSGTGTTALAALVSGRNSISNELQPSYHAMAEARLREASWLPRTTGSTAAAVVIQ</sequence>
<evidence type="ECO:0000256" key="5">
    <source>
        <dbReference type="ARBA" id="ARBA00022747"/>
    </source>
</evidence>
<organism evidence="10 11">
    <name type="scientific">Candidatus Accumulibacter affinis</name>
    <dbReference type="NCBI Taxonomy" id="2954384"/>
    <lineage>
        <taxon>Bacteria</taxon>
        <taxon>Pseudomonadati</taxon>
        <taxon>Pseudomonadota</taxon>
        <taxon>Betaproteobacteria</taxon>
        <taxon>Candidatus Accumulibacter</taxon>
    </lineage>
</organism>
<dbReference type="EC" id="2.1.1.-" evidence="8"/>
<accession>A0A935W531</accession>
<keyword evidence="4" id="KW-0949">S-adenosyl-L-methionine</keyword>
<dbReference type="GO" id="GO:0008170">
    <property type="term" value="F:N-methyltransferase activity"/>
    <property type="evidence" value="ECO:0007669"/>
    <property type="project" value="InterPro"/>
</dbReference>
<evidence type="ECO:0000256" key="6">
    <source>
        <dbReference type="ARBA" id="ARBA00023125"/>
    </source>
</evidence>
<comment type="caution">
    <text evidence="10">The sequence shown here is derived from an EMBL/GenBank/DDBJ whole genome shotgun (WGS) entry which is preliminary data.</text>
</comment>
<dbReference type="GO" id="GO:0003677">
    <property type="term" value="F:DNA binding"/>
    <property type="evidence" value="ECO:0007669"/>
    <property type="project" value="UniProtKB-KW"/>
</dbReference>
<dbReference type="InterPro" id="IPR001091">
    <property type="entry name" value="RM_Methyltransferase"/>
</dbReference>
<dbReference type="AlphaFoldDB" id="A0A935W531"/>
<dbReference type="InterPro" id="IPR002941">
    <property type="entry name" value="DNA_methylase_N4/N6"/>
</dbReference>
<dbReference type="GO" id="GO:0009307">
    <property type="term" value="P:DNA restriction-modification system"/>
    <property type="evidence" value="ECO:0007669"/>
    <property type="project" value="UniProtKB-KW"/>
</dbReference>
<evidence type="ECO:0000256" key="2">
    <source>
        <dbReference type="ARBA" id="ARBA00022603"/>
    </source>
</evidence>
<evidence type="ECO:0000313" key="11">
    <source>
        <dbReference type="Proteomes" id="UP000706151"/>
    </source>
</evidence>
<keyword evidence="5" id="KW-0680">Restriction system</keyword>
<dbReference type="PRINTS" id="PR00508">
    <property type="entry name" value="S21N4MTFRASE"/>
</dbReference>
<proteinExistence type="inferred from homology"/>
<evidence type="ECO:0000256" key="1">
    <source>
        <dbReference type="ARBA" id="ARBA00010203"/>
    </source>
</evidence>
<gene>
    <name evidence="10" type="ORF">IPK02_18605</name>
</gene>